<dbReference type="EMBL" id="QTJX01000002">
    <property type="protein sequence ID" value="RDY59397.1"/>
    <property type="molecule type" value="Genomic_DNA"/>
</dbReference>
<keyword evidence="2" id="KW-1185">Reference proteome</keyword>
<sequence>MPKNSSLLGTLTHFLNQSPYTSLELTFAHHTVCHHQNGQFLNRLHKQQSRLLIHKLPNIALAQMVVVDNLLFNFSFSFHRPTNQEQYRGTMLQLPRPLDQGHMEITGTQLVLSFRIDAPDPALSVNITQTYFGSFSLEKFYVPQPVLGEL</sequence>
<dbReference type="OrthoDB" id="1448631at2"/>
<comment type="caution">
    <text evidence="1">The sequence shown here is derived from an EMBL/GenBank/DDBJ whole genome shotgun (WGS) entry which is preliminary data.</text>
</comment>
<name>A0A371JPG4_9FLAO</name>
<evidence type="ECO:0000313" key="2">
    <source>
        <dbReference type="Proteomes" id="UP000261828"/>
    </source>
</evidence>
<organism evidence="1 2">
    <name type="scientific">Flagellimonas nanhaiensis</name>
    <dbReference type="NCBI Taxonomy" id="2292706"/>
    <lineage>
        <taxon>Bacteria</taxon>
        <taxon>Pseudomonadati</taxon>
        <taxon>Bacteroidota</taxon>
        <taxon>Flavobacteriia</taxon>
        <taxon>Flavobacteriales</taxon>
        <taxon>Flavobacteriaceae</taxon>
        <taxon>Flagellimonas</taxon>
    </lineage>
</organism>
<gene>
    <name evidence="1" type="ORF">DX873_08400</name>
</gene>
<evidence type="ECO:0000313" key="1">
    <source>
        <dbReference type="EMBL" id="RDY59397.1"/>
    </source>
</evidence>
<proteinExistence type="predicted"/>
<protein>
    <submittedName>
        <fullName evidence="1">Uncharacterized protein</fullName>
    </submittedName>
</protein>
<reference evidence="1 2" key="1">
    <citation type="submission" date="2018-08" db="EMBL/GenBank/DDBJ databases">
        <title>Muricauda nanhaiensis sp. nov., isolated from seawater of the South China Sea.</title>
        <authorList>
            <person name="Dang Y."/>
        </authorList>
    </citation>
    <scope>NUCLEOTIDE SEQUENCE [LARGE SCALE GENOMIC DNA]</scope>
    <source>
        <strain evidence="1 2">SM1704</strain>
    </source>
</reference>
<dbReference type="RefSeq" id="WP_116184012.1">
    <property type="nucleotide sequence ID" value="NZ_QTJX01000002.1"/>
</dbReference>
<dbReference type="Proteomes" id="UP000261828">
    <property type="component" value="Unassembled WGS sequence"/>
</dbReference>
<dbReference type="AlphaFoldDB" id="A0A371JPG4"/>
<accession>A0A371JPG4</accession>